<dbReference type="EMBL" id="CATOUU010001155">
    <property type="protein sequence ID" value="CAI9974904.1"/>
    <property type="molecule type" value="Genomic_DNA"/>
</dbReference>
<proteinExistence type="predicted"/>
<dbReference type="Proteomes" id="UP001642409">
    <property type="component" value="Unassembled WGS sequence"/>
</dbReference>
<keyword evidence="4" id="KW-1185">Reference proteome</keyword>
<dbReference type="EMBL" id="CAXDID020000051">
    <property type="protein sequence ID" value="CAL6005677.1"/>
    <property type="molecule type" value="Genomic_DNA"/>
</dbReference>
<organism evidence="1">
    <name type="scientific">Hexamita inflata</name>
    <dbReference type="NCBI Taxonomy" id="28002"/>
    <lineage>
        <taxon>Eukaryota</taxon>
        <taxon>Metamonada</taxon>
        <taxon>Diplomonadida</taxon>
        <taxon>Hexamitidae</taxon>
        <taxon>Hexamitinae</taxon>
        <taxon>Hexamita</taxon>
    </lineage>
</organism>
<comment type="caution">
    <text evidence="1">The sequence shown here is derived from an EMBL/GenBank/DDBJ whole genome shotgun (WGS) entry which is preliminary data.</text>
</comment>
<gene>
    <name evidence="2" type="ORF">HINF_LOCUS19603</name>
    <name evidence="3" type="ORF">HINF_LOCUS38058</name>
    <name evidence="1" type="ORF">HINF_LOCUS62549</name>
</gene>
<protein>
    <submittedName>
        <fullName evidence="2">Hypothetical_protein</fullName>
    </submittedName>
</protein>
<evidence type="ECO:0000313" key="1">
    <source>
        <dbReference type="EMBL" id="CAI9974904.1"/>
    </source>
</evidence>
<sequence length="433" mass="50482">MFYYTQNGGDMCISTNKGEKECQNNLSQFYSKNFNSITIDGNNKSEFVLRSYKSNIDRIEIRNCVINLDAAMGYFQYVTFYYCKFYGNLNDKFHAISLDFTGGLKLSSLSGGDIEIINIYCSSQKNTINQVDFDGTEQMNNLNSLTLNYCYADLSKFKGTWKKVELINCILRQQLTCAFKSEYMKIDSRDRYVLYAFTDYHFNHVTLNFRSYVIFDPLQLQLILWKKLDLVLESCVIDLQQLNGKFNIFEAKSCRLKNSLTSQFSCDQIKLIECGLESQSYYLKTAYRTNIIQQIKCNQIYIQGNAVVDHLPNAKELSLKSCKVALKNQIINLEKLTLVECELQNLGASQVPALKELENINFSVQNVRPEIQKSLLNIIQMNKQTQRRKDKQIKDIEANLKKRNRIIERIKDVNCEIQFCMWLIKINYYQGYE</sequence>
<name>A0AA86UZS3_9EUKA</name>
<evidence type="ECO:0000313" key="2">
    <source>
        <dbReference type="EMBL" id="CAL6005677.1"/>
    </source>
</evidence>
<reference evidence="1" key="1">
    <citation type="submission" date="2023-06" db="EMBL/GenBank/DDBJ databases">
        <authorList>
            <person name="Kurt Z."/>
        </authorList>
    </citation>
    <scope>NUCLEOTIDE SEQUENCE</scope>
</reference>
<reference evidence="2 4" key="2">
    <citation type="submission" date="2024-07" db="EMBL/GenBank/DDBJ databases">
        <authorList>
            <person name="Akdeniz Z."/>
        </authorList>
    </citation>
    <scope>NUCLEOTIDE SEQUENCE [LARGE SCALE GENOMIC DNA]</scope>
</reference>
<evidence type="ECO:0000313" key="3">
    <source>
        <dbReference type="EMBL" id="CAL6039855.1"/>
    </source>
</evidence>
<dbReference type="EMBL" id="CAXDID020000143">
    <property type="protein sequence ID" value="CAL6039855.1"/>
    <property type="molecule type" value="Genomic_DNA"/>
</dbReference>
<dbReference type="AlphaFoldDB" id="A0AA86UZS3"/>
<accession>A0AA86UZS3</accession>
<evidence type="ECO:0000313" key="4">
    <source>
        <dbReference type="Proteomes" id="UP001642409"/>
    </source>
</evidence>